<dbReference type="AlphaFoldDB" id="X0VEB2"/>
<protein>
    <recommendedName>
        <fullName evidence="2">Terminase large subunit gp17-like C-terminal domain-containing protein</fullName>
    </recommendedName>
</protein>
<sequence length="255" mass="28876">IAIMGRGGGKTYMQGVLAVLSSMLYPGYRVGLVGPSFRQSKMIFSEVEKLYSNSSILREATEKRPIRGSDTCYLRFKAVGGYNSSFIEALPLGNDGAKIRGSRFYLVCVDELAQIPDKILDMVLRPMGATKLDPMKNVRKIEQQSRLIAAGLATEDDFEEDTVNKMVMTSSGFYKFNHMYRRMKSYWSKMEEGDSKYAVFQIPYTLLPEGFSDKENISEAERVMSNHEFRMEYMAEMISDSEGFFKASLLESCTV</sequence>
<gene>
    <name evidence="1" type="ORF">S01H1_59943</name>
</gene>
<reference evidence="1" key="1">
    <citation type="journal article" date="2014" name="Front. Microbiol.">
        <title>High frequency of phylogenetically diverse reductive dehalogenase-homologous genes in deep subseafloor sedimentary metagenomes.</title>
        <authorList>
            <person name="Kawai M."/>
            <person name="Futagami T."/>
            <person name="Toyoda A."/>
            <person name="Takaki Y."/>
            <person name="Nishi S."/>
            <person name="Hori S."/>
            <person name="Arai W."/>
            <person name="Tsubouchi T."/>
            <person name="Morono Y."/>
            <person name="Uchiyama I."/>
            <person name="Ito T."/>
            <person name="Fujiyama A."/>
            <person name="Inagaki F."/>
            <person name="Takami H."/>
        </authorList>
    </citation>
    <scope>NUCLEOTIDE SEQUENCE</scope>
    <source>
        <strain evidence="1">Expedition CK06-06</strain>
    </source>
</reference>
<dbReference type="InterPro" id="IPR027417">
    <property type="entry name" value="P-loop_NTPase"/>
</dbReference>
<proteinExistence type="predicted"/>
<feature type="non-terminal residue" evidence="1">
    <location>
        <position position="1"/>
    </location>
</feature>
<evidence type="ECO:0000313" key="1">
    <source>
        <dbReference type="EMBL" id="GAG16685.1"/>
    </source>
</evidence>
<organism evidence="1">
    <name type="scientific">marine sediment metagenome</name>
    <dbReference type="NCBI Taxonomy" id="412755"/>
    <lineage>
        <taxon>unclassified sequences</taxon>
        <taxon>metagenomes</taxon>
        <taxon>ecological metagenomes</taxon>
    </lineage>
</organism>
<name>X0VEB2_9ZZZZ</name>
<evidence type="ECO:0008006" key="2">
    <source>
        <dbReference type="Google" id="ProtNLM"/>
    </source>
</evidence>
<comment type="caution">
    <text evidence="1">The sequence shown here is derived from an EMBL/GenBank/DDBJ whole genome shotgun (WGS) entry which is preliminary data.</text>
</comment>
<dbReference type="Gene3D" id="3.40.50.300">
    <property type="entry name" value="P-loop containing nucleotide triphosphate hydrolases"/>
    <property type="match status" value="1"/>
</dbReference>
<accession>X0VEB2</accession>
<feature type="non-terminal residue" evidence="1">
    <location>
        <position position="255"/>
    </location>
</feature>
<dbReference type="EMBL" id="BARS01039240">
    <property type="protein sequence ID" value="GAG16685.1"/>
    <property type="molecule type" value="Genomic_DNA"/>
</dbReference>